<accession>A0A1B6PP47</accession>
<gene>
    <name evidence="2" type="ORF">SORBI_3006G269300</name>
</gene>
<dbReference type="AlphaFoldDB" id="A0A1B6PP47"/>
<reference evidence="2 3" key="1">
    <citation type="journal article" date="2009" name="Nature">
        <title>The Sorghum bicolor genome and the diversification of grasses.</title>
        <authorList>
            <person name="Paterson A.H."/>
            <person name="Bowers J.E."/>
            <person name="Bruggmann R."/>
            <person name="Dubchak I."/>
            <person name="Grimwood J."/>
            <person name="Gundlach H."/>
            <person name="Haberer G."/>
            <person name="Hellsten U."/>
            <person name="Mitros T."/>
            <person name="Poliakov A."/>
            <person name="Schmutz J."/>
            <person name="Spannagl M."/>
            <person name="Tang H."/>
            <person name="Wang X."/>
            <person name="Wicker T."/>
            <person name="Bharti A.K."/>
            <person name="Chapman J."/>
            <person name="Feltus F.A."/>
            <person name="Gowik U."/>
            <person name="Grigoriev I.V."/>
            <person name="Lyons E."/>
            <person name="Maher C.A."/>
            <person name="Martis M."/>
            <person name="Narechania A."/>
            <person name="Otillar R.P."/>
            <person name="Penning B.W."/>
            <person name="Salamov A.A."/>
            <person name="Wang Y."/>
            <person name="Zhang L."/>
            <person name="Carpita N.C."/>
            <person name="Freeling M."/>
            <person name="Gingle A.R."/>
            <person name="Hash C.T."/>
            <person name="Keller B."/>
            <person name="Klein P."/>
            <person name="Kresovich S."/>
            <person name="McCann M.C."/>
            <person name="Ming R."/>
            <person name="Peterson D.G."/>
            <person name="Mehboob-ur-Rahman"/>
            <person name="Ware D."/>
            <person name="Westhoff P."/>
            <person name="Mayer K.F."/>
            <person name="Messing J."/>
            <person name="Rokhsar D.S."/>
        </authorList>
    </citation>
    <scope>NUCLEOTIDE SEQUENCE [LARGE SCALE GENOMIC DNA]</scope>
    <source>
        <strain evidence="3">cv. BTx623</strain>
    </source>
</reference>
<dbReference type="Gramene" id="KXG27449">
    <property type="protein sequence ID" value="KXG27449"/>
    <property type="gene ID" value="SORBI_3006G269300"/>
</dbReference>
<feature type="compositionally biased region" description="Basic and acidic residues" evidence="1">
    <location>
        <begin position="26"/>
        <end position="42"/>
    </location>
</feature>
<reference evidence="3" key="2">
    <citation type="journal article" date="2018" name="Plant J.">
        <title>The Sorghum bicolor reference genome: improved assembly, gene annotations, a transcriptome atlas, and signatures of genome organization.</title>
        <authorList>
            <person name="McCormick R.F."/>
            <person name="Truong S.K."/>
            <person name="Sreedasyam A."/>
            <person name="Jenkins J."/>
            <person name="Shu S."/>
            <person name="Sims D."/>
            <person name="Kennedy M."/>
            <person name="Amirebrahimi M."/>
            <person name="Weers B.D."/>
            <person name="McKinley B."/>
            <person name="Mattison A."/>
            <person name="Morishige D.T."/>
            <person name="Grimwood J."/>
            <person name="Schmutz J."/>
            <person name="Mullet J.E."/>
        </authorList>
    </citation>
    <scope>NUCLEOTIDE SEQUENCE [LARGE SCALE GENOMIC DNA]</scope>
    <source>
        <strain evidence="3">cv. BTx623</strain>
    </source>
</reference>
<sequence length="91" mass="10373">MEKVTGALPCIEGKQKALPQWQTHHDMAQDNHKLLREPTRKETKTRRKPPKTKLVLKGTLSLIKVLVLYVAQPIESWSNHSGKSVDSFRST</sequence>
<dbReference type="InParanoid" id="A0A1B6PP47"/>
<dbReference type="Proteomes" id="UP000000768">
    <property type="component" value="Chromosome 6"/>
</dbReference>
<feature type="region of interest" description="Disordered" evidence="1">
    <location>
        <begin position="26"/>
        <end position="51"/>
    </location>
</feature>
<evidence type="ECO:0000313" key="3">
    <source>
        <dbReference type="Proteomes" id="UP000000768"/>
    </source>
</evidence>
<proteinExistence type="predicted"/>
<organism evidence="2 3">
    <name type="scientific">Sorghum bicolor</name>
    <name type="common">Sorghum</name>
    <name type="synonym">Sorghum vulgare</name>
    <dbReference type="NCBI Taxonomy" id="4558"/>
    <lineage>
        <taxon>Eukaryota</taxon>
        <taxon>Viridiplantae</taxon>
        <taxon>Streptophyta</taxon>
        <taxon>Embryophyta</taxon>
        <taxon>Tracheophyta</taxon>
        <taxon>Spermatophyta</taxon>
        <taxon>Magnoliopsida</taxon>
        <taxon>Liliopsida</taxon>
        <taxon>Poales</taxon>
        <taxon>Poaceae</taxon>
        <taxon>PACMAD clade</taxon>
        <taxon>Panicoideae</taxon>
        <taxon>Andropogonodae</taxon>
        <taxon>Andropogoneae</taxon>
        <taxon>Sorghinae</taxon>
        <taxon>Sorghum</taxon>
    </lineage>
</organism>
<evidence type="ECO:0000313" key="2">
    <source>
        <dbReference type="EMBL" id="KXG27449.1"/>
    </source>
</evidence>
<name>A0A1B6PP47_SORBI</name>
<evidence type="ECO:0000256" key="1">
    <source>
        <dbReference type="SAM" id="MobiDB-lite"/>
    </source>
</evidence>
<protein>
    <submittedName>
        <fullName evidence="2">Uncharacterized protein</fullName>
    </submittedName>
</protein>
<keyword evidence="3" id="KW-1185">Reference proteome</keyword>
<dbReference type="EMBL" id="CM000765">
    <property type="protein sequence ID" value="KXG27449.1"/>
    <property type="molecule type" value="Genomic_DNA"/>
</dbReference>